<feature type="chain" id="PRO_5030651846" evidence="1">
    <location>
        <begin position="23"/>
        <end position="306"/>
    </location>
</feature>
<name>A0A7X5RMD7_9ALTE</name>
<evidence type="ECO:0000256" key="1">
    <source>
        <dbReference type="SAM" id="SignalP"/>
    </source>
</evidence>
<dbReference type="EMBL" id="JAAAWN010000026">
    <property type="protein sequence ID" value="NDV92656.1"/>
    <property type="molecule type" value="Genomic_DNA"/>
</dbReference>
<dbReference type="AlphaFoldDB" id="A0A7X5RMD7"/>
<feature type="signal peptide" evidence="1">
    <location>
        <begin position="1"/>
        <end position="22"/>
    </location>
</feature>
<comment type="caution">
    <text evidence="2">The sequence shown here is derived from an EMBL/GenBank/DDBJ whole genome shotgun (WGS) entry which is preliminary data.</text>
</comment>
<dbReference type="RefSeq" id="WP_163087576.1">
    <property type="nucleotide sequence ID" value="NZ_JAAAWN010000026.1"/>
</dbReference>
<organism evidence="2 3">
    <name type="scientific">Alteromonas profundi</name>
    <dbReference type="NCBI Taxonomy" id="2696062"/>
    <lineage>
        <taxon>Bacteria</taxon>
        <taxon>Pseudomonadati</taxon>
        <taxon>Pseudomonadota</taxon>
        <taxon>Gammaproteobacteria</taxon>
        <taxon>Alteromonadales</taxon>
        <taxon>Alteromonadaceae</taxon>
        <taxon>Alteromonas/Salinimonas group</taxon>
        <taxon>Alteromonas</taxon>
    </lineage>
</organism>
<protein>
    <submittedName>
        <fullName evidence="2">Outer membrane beta-barrel protein</fullName>
    </submittedName>
</protein>
<reference evidence="2 3" key="1">
    <citation type="submission" date="2020-01" db="EMBL/GenBank/DDBJ databases">
        <authorList>
            <person name="Chen J."/>
            <person name="Zhu S."/>
            <person name="Yang J."/>
        </authorList>
    </citation>
    <scope>NUCLEOTIDE SEQUENCE [LARGE SCALE GENOMIC DNA]</scope>
    <source>
        <strain evidence="2 3">345S023</strain>
    </source>
</reference>
<evidence type="ECO:0000313" key="3">
    <source>
        <dbReference type="Proteomes" id="UP000470213"/>
    </source>
</evidence>
<gene>
    <name evidence="2" type="ORF">GTH32_15890</name>
</gene>
<evidence type="ECO:0000313" key="2">
    <source>
        <dbReference type="EMBL" id="NDV92656.1"/>
    </source>
</evidence>
<dbReference type="Pfam" id="PF10082">
    <property type="entry name" value="BBP2_2"/>
    <property type="match status" value="1"/>
</dbReference>
<dbReference type="InterPro" id="IPR018759">
    <property type="entry name" value="BBP2_2"/>
</dbReference>
<proteinExistence type="predicted"/>
<accession>A0A7X5RMD7</accession>
<keyword evidence="3" id="KW-1185">Reference proteome</keyword>
<keyword evidence="1" id="KW-0732">Signal</keyword>
<sequence>MKTCHKLSAFSFILLNMSFAAAQSNENDGTWYDVSGKAYLGYGYDSNVSVSELDTNTDTSDTATYSRAQLKVKLRPNKRWTFAGSAQYANTKYKEQSAFDLAITTYSGEMSYQAPWVKIGMHHYHANADLDSIRYLTYKQSGVSAGNGFLERAYWRVSADSIDKELPADTRRNSDAEALRGDVFWFFNQASFIKFGASYHDEDALDTQFDFAGKKVDVSYALTFPLLAKMSEITVAYEYEQRAYENEGPGGVGREDYRQRIKANFTYPLYDFADISLNTQYGNYNSTVVSADYKETVAELGVRLHF</sequence>
<dbReference type="Proteomes" id="UP000470213">
    <property type="component" value="Unassembled WGS sequence"/>
</dbReference>